<organism evidence="2 3">
    <name type="scientific">Thermosipho ferrireducens</name>
    <dbReference type="NCBI Taxonomy" id="2571116"/>
    <lineage>
        <taxon>Bacteria</taxon>
        <taxon>Thermotogati</taxon>
        <taxon>Thermotogota</taxon>
        <taxon>Thermotogae</taxon>
        <taxon>Thermotogales</taxon>
        <taxon>Fervidobacteriaceae</taxon>
        <taxon>Thermosipho</taxon>
    </lineage>
</organism>
<name>A0ABX7S554_9BACT</name>
<evidence type="ECO:0000313" key="3">
    <source>
        <dbReference type="Proteomes" id="UP000671862"/>
    </source>
</evidence>
<keyword evidence="3" id="KW-1185">Reference proteome</keyword>
<dbReference type="Proteomes" id="UP000671862">
    <property type="component" value="Chromosome"/>
</dbReference>
<protein>
    <submittedName>
        <fullName evidence="2">Uncharacterized protein</fullName>
    </submittedName>
</protein>
<keyword evidence="1" id="KW-0812">Transmembrane</keyword>
<proteinExistence type="predicted"/>
<feature type="transmembrane region" description="Helical" evidence="1">
    <location>
        <begin position="69"/>
        <end position="91"/>
    </location>
</feature>
<feature type="transmembrane region" description="Helical" evidence="1">
    <location>
        <begin position="45"/>
        <end position="63"/>
    </location>
</feature>
<dbReference type="RefSeq" id="WP_207565984.1">
    <property type="nucleotide sequence ID" value="NZ_CP071446.1"/>
</dbReference>
<sequence length="93" mass="9807">MFGGLLIAAGILLILAVFFSLTSPFWIFIGFLITAAGLGMMIKKFPSGIGATIVGIIVILTAFEFINIGFWEFILVLIGAGLIEGGIKVLISS</sequence>
<evidence type="ECO:0000256" key="1">
    <source>
        <dbReference type="SAM" id="Phobius"/>
    </source>
</evidence>
<feature type="transmembrane region" description="Helical" evidence="1">
    <location>
        <begin position="6"/>
        <end position="33"/>
    </location>
</feature>
<gene>
    <name evidence="2" type="ORF">JYK00_05810</name>
</gene>
<keyword evidence="1" id="KW-0472">Membrane</keyword>
<dbReference type="EMBL" id="CP071446">
    <property type="protein sequence ID" value="QTA37259.1"/>
    <property type="molecule type" value="Genomic_DNA"/>
</dbReference>
<keyword evidence="1" id="KW-1133">Transmembrane helix</keyword>
<accession>A0ABX7S554</accession>
<evidence type="ECO:0000313" key="2">
    <source>
        <dbReference type="EMBL" id="QTA37259.1"/>
    </source>
</evidence>
<reference evidence="2 3" key="1">
    <citation type="submission" date="2021-03" db="EMBL/GenBank/DDBJ databases">
        <title>Thermosipho ferrireducens sp.nov., an anaerobic thermophilic iron-reducing bacterium isolated from a deep-sea hydrothermal sulfide deposits.</title>
        <authorList>
            <person name="Zeng X."/>
            <person name="Chen Y."/>
            <person name="Shao Z."/>
        </authorList>
    </citation>
    <scope>NUCLEOTIDE SEQUENCE [LARGE SCALE GENOMIC DNA]</scope>
    <source>
        <strain evidence="2 3">JL129W03</strain>
    </source>
</reference>